<evidence type="ECO:0000256" key="6">
    <source>
        <dbReference type="ARBA" id="ARBA00023040"/>
    </source>
</evidence>
<comment type="similarity">
    <text evidence="2">Belongs to the G-protein coupled receptor 4 family.</text>
</comment>
<dbReference type="PANTHER" id="PTHR28097:SF1">
    <property type="entry name" value="PHEROMONE A FACTOR RECEPTOR"/>
    <property type="match status" value="1"/>
</dbReference>
<keyword evidence="6" id="KW-0297">G-protein coupled receptor</keyword>
<comment type="subcellular location">
    <subcellularLocation>
        <location evidence="1">Membrane</location>
        <topology evidence="1">Multi-pass membrane protein</topology>
    </subcellularLocation>
</comment>
<evidence type="ECO:0000256" key="5">
    <source>
        <dbReference type="ARBA" id="ARBA00022989"/>
    </source>
</evidence>
<gene>
    <name evidence="12" type="ORF">CONPUDRAFT_130897</name>
</gene>
<evidence type="ECO:0000256" key="7">
    <source>
        <dbReference type="ARBA" id="ARBA00023136"/>
    </source>
</evidence>
<evidence type="ECO:0000256" key="3">
    <source>
        <dbReference type="ARBA" id="ARBA00022507"/>
    </source>
</evidence>
<evidence type="ECO:0000313" key="13">
    <source>
        <dbReference type="Proteomes" id="UP000053558"/>
    </source>
</evidence>
<feature type="transmembrane region" description="Helical" evidence="11">
    <location>
        <begin position="12"/>
        <end position="32"/>
    </location>
</feature>
<evidence type="ECO:0000313" key="12">
    <source>
        <dbReference type="EMBL" id="EIW76325.1"/>
    </source>
</evidence>
<dbReference type="AlphaFoldDB" id="A0A5M3MCF8"/>
<dbReference type="PANTHER" id="PTHR28097">
    <property type="entry name" value="PHEROMONE A FACTOR RECEPTOR"/>
    <property type="match status" value="1"/>
</dbReference>
<feature type="transmembrane region" description="Helical" evidence="11">
    <location>
        <begin position="183"/>
        <end position="206"/>
    </location>
</feature>
<dbReference type="EMBL" id="JH711586">
    <property type="protein sequence ID" value="EIW76325.1"/>
    <property type="molecule type" value="Genomic_DNA"/>
</dbReference>
<evidence type="ECO:0000256" key="1">
    <source>
        <dbReference type="ARBA" id="ARBA00004141"/>
    </source>
</evidence>
<feature type="region of interest" description="Disordered" evidence="10">
    <location>
        <begin position="310"/>
        <end position="338"/>
    </location>
</feature>
<feature type="transmembrane region" description="Helical" evidence="11">
    <location>
        <begin position="87"/>
        <end position="108"/>
    </location>
</feature>
<keyword evidence="3" id="KW-0589">Pheromone response</keyword>
<organism evidence="12 13">
    <name type="scientific">Coniophora puteana (strain RWD-64-598)</name>
    <name type="common">Brown rot fungus</name>
    <dbReference type="NCBI Taxonomy" id="741705"/>
    <lineage>
        <taxon>Eukaryota</taxon>
        <taxon>Fungi</taxon>
        <taxon>Dikarya</taxon>
        <taxon>Basidiomycota</taxon>
        <taxon>Agaricomycotina</taxon>
        <taxon>Agaricomycetes</taxon>
        <taxon>Agaricomycetidae</taxon>
        <taxon>Boletales</taxon>
        <taxon>Coniophorineae</taxon>
        <taxon>Coniophoraceae</taxon>
        <taxon>Coniophora</taxon>
    </lineage>
</organism>
<dbReference type="KEGG" id="cput:CONPUDRAFT_130897"/>
<keyword evidence="8" id="KW-0675">Receptor</keyword>
<accession>A0A5M3MCF8</accession>
<evidence type="ECO:0000256" key="11">
    <source>
        <dbReference type="SAM" id="Phobius"/>
    </source>
</evidence>
<dbReference type="PRINTS" id="PR00899">
    <property type="entry name" value="GPCRSTE3"/>
</dbReference>
<keyword evidence="4 11" id="KW-0812">Transmembrane</keyword>
<feature type="compositionally biased region" description="Basic and acidic residues" evidence="10">
    <location>
        <begin position="416"/>
        <end position="427"/>
    </location>
</feature>
<keyword evidence="5 11" id="KW-1133">Transmembrane helix</keyword>
<feature type="transmembrane region" description="Helical" evidence="11">
    <location>
        <begin position="136"/>
        <end position="158"/>
    </location>
</feature>
<comment type="caution">
    <text evidence="12">The sequence shown here is derived from an EMBL/GenBank/DDBJ whole genome shotgun (WGS) entry which is preliminary data.</text>
</comment>
<dbReference type="CDD" id="cd14966">
    <property type="entry name" value="7tmD_STE3"/>
    <property type="match status" value="1"/>
</dbReference>
<dbReference type="Pfam" id="PF02076">
    <property type="entry name" value="STE3"/>
    <property type="match status" value="1"/>
</dbReference>
<dbReference type="RefSeq" id="XP_007773561.1">
    <property type="nucleotide sequence ID" value="XM_007775371.1"/>
</dbReference>
<evidence type="ECO:0000256" key="10">
    <source>
        <dbReference type="SAM" id="MobiDB-lite"/>
    </source>
</evidence>
<dbReference type="InterPro" id="IPR001499">
    <property type="entry name" value="GPCR_STE3"/>
</dbReference>
<evidence type="ECO:0000256" key="4">
    <source>
        <dbReference type="ARBA" id="ARBA00022692"/>
    </source>
</evidence>
<keyword evidence="9" id="KW-0807">Transducer</keyword>
<feature type="region of interest" description="Disordered" evidence="10">
    <location>
        <begin position="359"/>
        <end position="437"/>
    </location>
</feature>
<keyword evidence="7 11" id="KW-0472">Membrane</keyword>
<dbReference type="OMA" id="NDNTENW"/>
<evidence type="ECO:0000256" key="9">
    <source>
        <dbReference type="ARBA" id="ARBA00023224"/>
    </source>
</evidence>
<evidence type="ECO:0000256" key="2">
    <source>
        <dbReference type="ARBA" id="ARBA00011085"/>
    </source>
</evidence>
<name>A0A5M3MCF8_CONPW</name>
<protein>
    <submittedName>
        <fullName evidence="12">STE3-domain-containing protein</fullName>
    </submittedName>
</protein>
<feature type="transmembrane region" description="Helical" evidence="11">
    <location>
        <begin position="259"/>
        <end position="284"/>
    </location>
</feature>
<dbReference type="GO" id="GO:0005886">
    <property type="term" value="C:plasma membrane"/>
    <property type="evidence" value="ECO:0007669"/>
    <property type="project" value="TreeGrafter"/>
</dbReference>
<dbReference type="Proteomes" id="UP000053558">
    <property type="component" value="Unassembled WGS sequence"/>
</dbReference>
<dbReference type="OrthoDB" id="2874149at2759"/>
<proteinExistence type="inferred from homology"/>
<dbReference type="GO" id="GO:0000750">
    <property type="term" value="P:pheromone-dependent signal transduction involved in conjugation with cellular fusion"/>
    <property type="evidence" value="ECO:0007669"/>
    <property type="project" value="TreeGrafter"/>
</dbReference>
<keyword evidence="13" id="KW-1185">Reference proteome</keyword>
<feature type="transmembrane region" description="Helical" evidence="11">
    <location>
        <begin position="47"/>
        <end position="66"/>
    </location>
</feature>
<sequence>MSIHLPAWNTGSVLYIIWTSVMCLAVAVNALVWNDNTENWAPVWCDISSRLILGGSVAIPAATLCINRRLHQILTLRYQRHRCVLNVATDTCIGLGIPALVIGTYSVIQHYRFFLVENIGCYPSVGPWLASIPLNLVWPLLVTIISVVYSVFAIRAAIRQRNKFEHNLTGNNRLPTAHRSRNLMILCLIQNVYQLVVSIINLISMVPQGTSETGSFWPGWTTVHANSSHVSSWLARPVPSTIAAQISPWTRTDWQGNPWVALSMYLFEWTYVVHALFYFALLGFTREAKTSYARMFRLFRLSQSRQSMEGSSTTIVPSDVDKQITSDTSQGRPRTRTATRTASSLASMLFLSFGSVRPAPGAAGDRSPNALEQAGDREPDDGDGISLDTLGDGSKLSGDSCEGPEALARLPAVSVGERRGGKLDRVLGRSPSAAEIT</sequence>
<dbReference type="GO" id="GO:0004932">
    <property type="term" value="F:mating-type factor pheromone receptor activity"/>
    <property type="evidence" value="ECO:0007669"/>
    <property type="project" value="InterPro"/>
</dbReference>
<evidence type="ECO:0000256" key="8">
    <source>
        <dbReference type="ARBA" id="ARBA00023170"/>
    </source>
</evidence>
<reference evidence="13" key="1">
    <citation type="journal article" date="2012" name="Science">
        <title>The Paleozoic origin of enzymatic lignin decomposition reconstructed from 31 fungal genomes.</title>
        <authorList>
            <person name="Floudas D."/>
            <person name="Binder M."/>
            <person name="Riley R."/>
            <person name="Barry K."/>
            <person name="Blanchette R.A."/>
            <person name="Henrissat B."/>
            <person name="Martinez A.T."/>
            <person name="Otillar R."/>
            <person name="Spatafora J.W."/>
            <person name="Yadav J.S."/>
            <person name="Aerts A."/>
            <person name="Benoit I."/>
            <person name="Boyd A."/>
            <person name="Carlson A."/>
            <person name="Copeland A."/>
            <person name="Coutinho P.M."/>
            <person name="de Vries R.P."/>
            <person name="Ferreira P."/>
            <person name="Findley K."/>
            <person name="Foster B."/>
            <person name="Gaskell J."/>
            <person name="Glotzer D."/>
            <person name="Gorecki P."/>
            <person name="Heitman J."/>
            <person name="Hesse C."/>
            <person name="Hori C."/>
            <person name="Igarashi K."/>
            <person name="Jurgens J.A."/>
            <person name="Kallen N."/>
            <person name="Kersten P."/>
            <person name="Kohler A."/>
            <person name="Kuees U."/>
            <person name="Kumar T.K.A."/>
            <person name="Kuo A."/>
            <person name="LaButti K."/>
            <person name="Larrondo L.F."/>
            <person name="Lindquist E."/>
            <person name="Ling A."/>
            <person name="Lombard V."/>
            <person name="Lucas S."/>
            <person name="Lundell T."/>
            <person name="Martin R."/>
            <person name="McLaughlin D.J."/>
            <person name="Morgenstern I."/>
            <person name="Morin E."/>
            <person name="Murat C."/>
            <person name="Nagy L.G."/>
            <person name="Nolan M."/>
            <person name="Ohm R.A."/>
            <person name="Patyshakuliyeva A."/>
            <person name="Rokas A."/>
            <person name="Ruiz-Duenas F.J."/>
            <person name="Sabat G."/>
            <person name="Salamov A."/>
            <person name="Samejima M."/>
            <person name="Schmutz J."/>
            <person name="Slot J.C."/>
            <person name="St John F."/>
            <person name="Stenlid J."/>
            <person name="Sun H."/>
            <person name="Sun S."/>
            <person name="Syed K."/>
            <person name="Tsang A."/>
            <person name="Wiebenga A."/>
            <person name="Young D."/>
            <person name="Pisabarro A."/>
            <person name="Eastwood D.C."/>
            <person name="Martin F."/>
            <person name="Cullen D."/>
            <person name="Grigoriev I.V."/>
            <person name="Hibbett D.S."/>
        </authorList>
    </citation>
    <scope>NUCLEOTIDE SEQUENCE [LARGE SCALE GENOMIC DNA]</scope>
    <source>
        <strain evidence="13">RWD-64-598 SS2</strain>
    </source>
</reference>
<dbReference type="GeneID" id="19200299"/>